<feature type="compositionally biased region" description="Low complexity" evidence="1">
    <location>
        <begin position="45"/>
        <end position="58"/>
    </location>
</feature>
<feature type="compositionally biased region" description="Polar residues" evidence="1">
    <location>
        <begin position="433"/>
        <end position="454"/>
    </location>
</feature>
<proteinExistence type="predicted"/>
<keyword evidence="3" id="KW-1185">Reference proteome</keyword>
<evidence type="ECO:0000313" key="2">
    <source>
        <dbReference type="EMBL" id="VEL16952.1"/>
    </source>
</evidence>
<accession>A0A448WPE9</accession>
<gene>
    <name evidence="2" type="ORF">PXEA_LOCUS10392</name>
</gene>
<reference evidence="2" key="1">
    <citation type="submission" date="2018-11" db="EMBL/GenBank/DDBJ databases">
        <authorList>
            <consortium name="Pathogen Informatics"/>
        </authorList>
    </citation>
    <scope>NUCLEOTIDE SEQUENCE</scope>
</reference>
<feature type="region of interest" description="Disordered" evidence="1">
    <location>
        <begin position="1"/>
        <end position="59"/>
    </location>
</feature>
<sequence>MEHWRNPVSIRRLATPHPRQSESASLPSASSTSVSYPDRGSIKASSSSSLSTSLGSSGPVDPAEYLDLIERLSSRGVANHNLDWHRMDEVGRGTTVSPVGSVTKPLDRNHLRALLVREGNSEITGSRQRDDKNSWLSSYLFASGGEPGGVIGDNTNRIGSYGRVQRLVRFPDRRHQPRPHQPHEAAATTATHKSLRGIGAAYDDGSEEEVGQIVNLKPSSRHAGFPVTYPYDPTGHDEGVEEGEDSQFRSAMISRPKFLSDPSDQAWPSKYPISDNSALSNPIKPNVGLLSWHRSRDRDDFHLPLVETSARHRGHDVNELYPGSDPQLFAPGRRGTHHLLESNERRVRPGFDPGDAYGYGYANGEAESDSRAGYSYADLGYSETGDGSLTNALATRRRQSARLSSWPWSPESSMPKPSLKRKPLKPKQDHTTPDNQLKPNENQNLSSLRINTTD</sequence>
<organism evidence="2 3">
    <name type="scientific">Protopolystoma xenopodis</name>
    <dbReference type="NCBI Taxonomy" id="117903"/>
    <lineage>
        <taxon>Eukaryota</taxon>
        <taxon>Metazoa</taxon>
        <taxon>Spiralia</taxon>
        <taxon>Lophotrochozoa</taxon>
        <taxon>Platyhelminthes</taxon>
        <taxon>Monogenea</taxon>
        <taxon>Polyopisthocotylea</taxon>
        <taxon>Polystomatidea</taxon>
        <taxon>Polystomatidae</taxon>
        <taxon>Protopolystoma</taxon>
    </lineage>
</organism>
<dbReference type="EMBL" id="CAAALY010030480">
    <property type="protein sequence ID" value="VEL16952.1"/>
    <property type="molecule type" value="Genomic_DNA"/>
</dbReference>
<name>A0A448WPE9_9PLAT</name>
<dbReference type="AlphaFoldDB" id="A0A448WPE9"/>
<comment type="caution">
    <text evidence="2">The sequence shown here is derived from an EMBL/GenBank/DDBJ whole genome shotgun (WGS) entry which is preliminary data.</text>
</comment>
<evidence type="ECO:0000256" key="1">
    <source>
        <dbReference type="SAM" id="MobiDB-lite"/>
    </source>
</evidence>
<feature type="region of interest" description="Disordered" evidence="1">
    <location>
        <begin position="395"/>
        <end position="454"/>
    </location>
</feature>
<protein>
    <submittedName>
        <fullName evidence="2">Uncharacterized protein</fullName>
    </submittedName>
</protein>
<dbReference type="Proteomes" id="UP000784294">
    <property type="component" value="Unassembled WGS sequence"/>
</dbReference>
<feature type="region of interest" description="Disordered" evidence="1">
    <location>
        <begin position="173"/>
        <end position="192"/>
    </location>
</feature>
<feature type="compositionally biased region" description="Low complexity" evidence="1">
    <location>
        <begin position="404"/>
        <end position="417"/>
    </location>
</feature>
<feature type="compositionally biased region" description="Low complexity" evidence="1">
    <location>
        <begin position="21"/>
        <end position="35"/>
    </location>
</feature>
<evidence type="ECO:0000313" key="3">
    <source>
        <dbReference type="Proteomes" id="UP000784294"/>
    </source>
</evidence>